<feature type="region of interest" description="Disordered" evidence="1">
    <location>
        <begin position="1"/>
        <end position="26"/>
    </location>
</feature>
<gene>
    <name evidence="2" type="ORF">C8F04DRAFT_1197742</name>
</gene>
<reference evidence="2" key="1">
    <citation type="submission" date="2023-03" db="EMBL/GenBank/DDBJ databases">
        <title>Massive genome expansion in bonnet fungi (Mycena s.s.) driven by repeated elements and novel gene families across ecological guilds.</title>
        <authorList>
            <consortium name="Lawrence Berkeley National Laboratory"/>
            <person name="Harder C.B."/>
            <person name="Miyauchi S."/>
            <person name="Viragh M."/>
            <person name="Kuo A."/>
            <person name="Thoen E."/>
            <person name="Andreopoulos B."/>
            <person name="Lu D."/>
            <person name="Skrede I."/>
            <person name="Drula E."/>
            <person name="Henrissat B."/>
            <person name="Morin E."/>
            <person name="Kohler A."/>
            <person name="Barry K."/>
            <person name="LaButti K."/>
            <person name="Morin E."/>
            <person name="Salamov A."/>
            <person name="Lipzen A."/>
            <person name="Mereny Z."/>
            <person name="Hegedus B."/>
            <person name="Baldrian P."/>
            <person name="Stursova M."/>
            <person name="Weitz H."/>
            <person name="Taylor A."/>
            <person name="Grigoriev I.V."/>
            <person name="Nagy L.G."/>
            <person name="Martin F."/>
            <person name="Kauserud H."/>
        </authorList>
    </citation>
    <scope>NUCLEOTIDE SEQUENCE</scope>
    <source>
        <strain evidence="2">CBHHK200</strain>
    </source>
</reference>
<evidence type="ECO:0000313" key="3">
    <source>
        <dbReference type="Proteomes" id="UP001218188"/>
    </source>
</evidence>
<keyword evidence="3" id="KW-1185">Reference proteome</keyword>
<evidence type="ECO:0000256" key="1">
    <source>
        <dbReference type="SAM" id="MobiDB-lite"/>
    </source>
</evidence>
<comment type="caution">
    <text evidence="2">The sequence shown here is derived from an EMBL/GenBank/DDBJ whole genome shotgun (WGS) entry which is preliminary data.</text>
</comment>
<proteinExistence type="predicted"/>
<sequence length="167" mass="18417">MSRRGGGRRGGAPPKPTLYAHQPDRASVVRISSDGRRAYEQTAPVNPRTSTPAHFQEDFAANAAFKDLDNGSYAMGDDSLTTEIQGPEADGITVCLPPKAKRHANSVIGETRIRESTLSSEWYSTPMTAESQWDISYSMPNKASLRERCLVFKSTVELQELAYHQTL</sequence>
<evidence type="ECO:0000313" key="2">
    <source>
        <dbReference type="EMBL" id="KAJ7019393.1"/>
    </source>
</evidence>
<dbReference type="Proteomes" id="UP001218188">
    <property type="component" value="Unassembled WGS sequence"/>
</dbReference>
<protein>
    <submittedName>
        <fullName evidence="2">Uncharacterized protein</fullName>
    </submittedName>
</protein>
<name>A0AAD6S1P5_9AGAR</name>
<accession>A0AAD6S1P5</accession>
<dbReference type="AlphaFoldDB" id="A0AAD6S1P5"/>
<dbReference type="EMBL" id="JARJCM010000295">
    <property type="protein sequence ID" value="KAJ7019393.1"/>
    <property type="molecule type" value="Genomic_DNA"/>
</dbReference>
<organism evidence="2 3">
    <name type="scientific">Mycena alexandri</name>
    <dbReference type="NCBI Taxonomy" id="1745969"/>
    <lineage>
        <taxon>Eukaryota</taxon>
        <taxon>Fungi</taxon>
        <taxon>Dikarya</taxon>
        <taxon>Basidiomycota</taxon>
        <taxon>Agaricomycotina</taxon>
        <taxon>Agaricomycetes</taxon>
        <taxon>Agaricomycetidae</taxon>
        <taxon>Agaricales</taxon>
        <taxon>Marasmiineae</taxon>
        <taxon>Mycenaceae</taxon>
        <taxon>Mycena</taxon>
    </lineage>
</organism>